<reference evidence="1" key="1">
    <citation type="submission" date="2014-07" db="EMBL/GenBank/DDBJ databases">
        <authorList>
            <person name="Martin A.A"/>
            <person name="De Silva N."/>
        </authorList>
    </citation>
    <scope>NUCLEOTIDE SEQUENCE</scope>
</reference>
<dbReference type="WBParaSite" id="SVE_0737000.1">
    <property type="protein sequence ID" value="SVE_0737000.1"/>
    <property type="gene ID" value="SVE_0737000"/>
</dbReference>
<dbReference type="Proteomes" id="UP000035680">
    <property type="component" value="Unassembled WGS sequence"/>
</dbReference>
<name>A0A0K0FET3_STRVS</name>
<proteinExistence type="predicted"/>
<dbReference type="AlphaFoldDB" id="A0A0K0FET3"/>
<protein>
    <submittedName>
        <fullName evidence="2">Secreted protein</fullName>
    </submittedName>
</protein>
<keyword evidence="1" id="KW-1185">Reference proteome</keyword>
<organism evidence="1 2">
    <name type="scientific">Strongyloides venezuelensis</name>
    <name type="common">Threadworm</name>
    <dbReference type="NCBI Taxonomy" id="75913"/>
    <lineage>
        <taxon>Eukaryota</taxon>
        <taxon>Metazoa</taxon>
        <taxon>Ecdysozoa</taxon>
        <taxon>Nematoda</taxon>
        <taxon>Chromadorea</taxon>
        <taxon>Rhabditida</taxon>
        <taxon>Tylenchina</taxon>
        <taxon>Panagrolaimomorpha</taxon>
        <taxon>Strongyloidoidea</taxon>
        <taxon>Strongyloididae</taxon>
        <taxon>Strongyloides</taxon>
    </lineage>
</organism>
<evidence type="ECO:0000313" key="2">
    <source>
        <dbReference type="WBParaSite" id="SVE_0737000.1"/>
    </source>
</evidence>
<accession>A0A0K0FET3</accession>
<sequence length="144" mass="16697">MYLKIFSAAIITSISKILSYDYNIYDYDVNIYYDFSVTAIGNATWKSPNISDVKANITYDGDSFLMSLYVSVTKDKNFTVYRHIPSKDSIQDDVMLNIKYTNNSKEEVLKKNLSEICLTEKCLKDRDPYNNDPCICYFNTIHLD</sequence>
<evidence type="ECO:0000313" key="1">
    <source>
        <dbReference type="Proteomes" id="UP000035680"/>
    </source>
</evidence>
<reference evidence="2" key="2">
    <citation type="submission" date="2015-08" db="UniProtKB">
        <authorList>
            <consortium name="WormBaseParasite"/>
        </authorList>
    </citation>
    <scope>IDENTIFICATION</scope>
</reference>